<sequence>MNLEDIHSLFRGIQRRYSYTIHPDIAPSWLAEANRAWVWNGNVAWFDIAKAVKDFHAGNPTTPITPHAITAIIRSYYGARPEGEVA</sequence>
<comment type="caution">
    <text evidence="1">The sequence shown here is derived from an EMBL/GenBank/DDBJ whole genome shotgun (WGS) entry which is preliminary data.</text>
</comment>
<dbReference type="RefSeq" id="WP_195004934.1">
    <property type="nucleotide sequence ID" value="NZ_JADLQN010000010.1"/>
</dbReference>
<reference evidence="1 2" key="1">
    <citation type="submission" date="2020-10" db="EMBL/GenBank/DDBJ databases">
        <title>Identification of Nocardia species via Next-generation sequencing and recognition of intraspecies genetic diversity.</title>
        <authorList>
            <person name="Li P."/>
            <person name="Li P."/>
            <person name="Lu B."/>
        </authorList>
    </citation>
    <scope>NUCLEOTIDE SEQUENCE [LARGE SCALE GENOMIC DNA]</scope>
    <source>
        <strain evidence="1 2">BJ06-0143</strain>
    </source>
</reference>
<protein>
    <submittedName>
        <fullName evidence="1">Uncharacterized protein</fullName>
    </submittedName>
</protein>
<name>A0ABS0DN04_9NOCA</name>
<evidence type="ECO:0000313" key="2">
    <source>
        <dbReference type="Proteomes" id="UP000707731"/>
    </source>
</evidence>
<accession>A0ABS0DN04</accession>
<dbReference type="EMBL" id="JADLQN010000010">
    <property type="protein sequence ID" value="MBF6358093.1"/>
    <property type="molecule type" value="Genomic_DNA"/>
</dbReference>
<keyword evidence="2" id="KW-1185">Reference proteome</keyword>
<dbReference type="Proteomes" id="UP000707731">
    <property type="component" value="Unassembled WGS sequence"/>
</dbReference>
<evidence type="ECO:0000313" key="1">
    <source>
        <dbReference type="EMBL" id="MBF6358093.1"/>
    </source>
</evidence>
<gene>
    <name evidence="1" type="ORF">IU449_26720</name>
</gene>
<proteinExistence type="predicted"/>
<organism evidence="1 2">
    <name type="scientific">Nocardia higoensis</name>
    <dbReference type="NCBI Taxonomy" id="228599"/>
    <lineage>
        <taxon>Bacteria</taxon>
        <taxon>Bacillati</taxon>
        <taxon>Actinomycetota</taxon>
        <taxon>Actinomycetes</taxon>
        <taxon>Mycobacteriales</taxon>
        <taxon>Nocardiaceae</taxon>
        <taxon>Nocardia</taxon>
    </lineage>
</organism>